<dbReference type="RefSeq" id="WP_100920181.1">
    <property type="nucleotide sequence ID" value="NZ_CP020370.1"/>
</dbReference>
<evidence type="ECO:0000256" key="1">
    <source>
        <dbReference type="ARBA" id="ARBA00004651"/>
    </source>
</evidence>
<evidence type="ECO:0000256" key="8">
    <source>
        <dbReference type="ARBA" id="ARBA00023012"/>
    </source>
</evidence>
<evidence type="ECO:0000259" key="12">
    <source>
        <dbReference type="PROSITE" id="PS50110"/>
    </source>
</evidence>
<keyword evidence="7" id="KW-1133">Transmembrane helix</keyword>
<evidence type="ECO:0008006" key="16">
    <source>
        <dbReference type="Google" id="ProtNLM"/>
    </source>
</evidence>
<dbReference type="GO" id="GO:0005524">
    <property type="term" value="F:ATP binding"/>
    <property type="evidence" value="ECO:0007669"/>
    <property type="project" value="UniProtKB-KW"/>
</dbReference>
<evidence type="ECO:0000313" key="15">
    <source>
        <dbReference type="Proteomes" id="UP000232638"/>
    </source>
</evidence>
<dbReference type="GO" id="GO:0004672">
    <property type="term" value="F:protein kinase activity"/>
    <property type="evidence" value="ECO:0007669"/>
    <property type="project" value="UniProtKB-ARBA"/>
</dbReference>
<dbReference type="Gene3D" id="3.40.50.2300">
    <property type="match status" value="1"/>
</dbReference>
<keyword evidence="9" id="KW-0472">Membrane</keyword>
<keyword evidence="6" id="KW-0067">ATP-binding</keyword>
<dbReference type="PROSITE" id="PS50894">
    <property type="entry name" value="HPT"/>
    <property type="match status" value="1"/>
</dbReference>
<dbReference type="SUPFAM" id="SSF52172">
    <property type="entry name" value="CheY-like"/>
    <property type="match status" value="1"/>
</dbReference>
<feature type="domain" description="Response regulatory" evidence="12">
    <location>
        <begin position="9"/>
        <end position="126"/>
    </location>
</feature>
<protein>
    <recommendedName>
        <fullName evidence="16">Response regulatory domain-containing protein</fullName>
    </recommendedName>
</protein>
<dbReference type="Pfam" id="PF00072">
    <property type="entry name" value="Response_reg"/>
    <property type="match status" value="1"/>
</dbReference>
<gene>
    <name evidence="14" type="ORF">THSYN_16875</name>
</gene>
<dbReference type="InterPro" id="IPR001789">
    <property type="entry name" value="Sig_transdc_resp-reg_receiver"/>
</dbReference>
<evidence type="ECO:0000256" key="5">
    <source>
        <dbReference type="ARBA" id="ARBA00022741"/>
    </source>
</evidence>
<dbReference type="Gene3D" id="1.20.120.160">
    <property type="entry name" value="HPT domain"/>
    <property type="match status" value="1"/>
</dbReference>
<name>A0A2K8UBN4_9GAMM</name>
<dbReference type="InterPro" id="IPR008207">
    <property type="entry name" value="Sig_transdc_His_kin_Hpt_dom"/>
</dbReference>
<evidence type="ECO:0000256" key="2">
    <source>
        <dbReference type="ARBA" id="ARBA00022475"/>
    </source>
</evidence>
<dbReference type="SUPFAM" id="SSF47226">
    <property type="entry name" value="Histidine-containing phosphotransfer domain, HPT domain"/>
    <property type="match status" value="1"/>
</dbReference>
<evidence type="ECO:0000256" key="4">
    <source>
        <dbReference type="ARBA" id="ARBA00022692"/>
    </source>
</evidence>
<dbReference type="AlphaFoldDB" id="A0A2K8UBN4"/>
<dbReference type="PROSITE" id="PS50110">
    <property type="entry name" value="RESPONSE_REGULATORY"/>
    <property type="match status" value="1"/>
</dbReference>
<feature type="domain" description="HPt" evidence="13">
    <location>
        <begin position="160"/>
        <end position="253"/>
    </location>
</feature>
<dbReference type="GO" id="GO:0005886">
    <property type="term" value="C:plasma membrane"/>
    <property type="evidence" value="ECO:0007669"/>
    <property type="project" value="UniProtKB-SubCell"/>
</dbReference>
<dbReference type="Proteomes" id="UP000232638">
    <property type="component" value="Chromosome"/>
</dbReference>
<dbReference type="EMBL" id="CP020370">
    <property type="protein sequence ID" value="AUB82451.1"/>
    <property type="molecule type" value="Genomic_DNA"/>
</dbReference>
<comment type="caution">
    <text evidence="11">Lacks conserved residue(s) required for the propagation of feature annotation.</text>
</comment>
<keyword evidence="8" id="KW-0902">Two-component regulatory system</keyword>
<evidence type="ECO:0000313" key="14">
    <source>
        <dbReference type="EMBL" id="AUB82451.1"/>
    </source>
</evidence>
<keyword evidence="5" id="KW-0547">Nucleotide-binding</keyword>
<evidence type="ECO:0000256" key="10">
    <source>
        <dbReference type="PROSITE-ProRule" id="PRU00110"/>
    </source>
</evidence>
<reference evidence="14 15" key="1">
    <citation type="submission" date="2017-03" db="EMBL/GenBank/DDBJ databases">
        <title>Complete genome sequence of Candidatus 'Thiodictyon syntrophicum' sp. nov. strain Cad16T, a photolithoautotroph purple sulfur bacterium isolated from an alpine meromictic lake.</title>
        <authorList>
            <person name="Luedin S.M."/>
            <person name="Pothier J.F."/>
            <person name="Danza F."/>
            <person name="Storelli N."/>
            <person name="Wittwer M."/>
            <person name="Tonolla M."/>
        </authorList>
    </citation>
    <scope>NUCLEOTIDE SEQUENCE [LARGE SCALE GENOMIC DNA]</scope>
    <source>
        <strain evidence="14 15">Cad16T</strain>
    </source>
</reference>
<evidence type="ECO:0000256" key="9">
    <source>
        <dbReference type="ARBA" id="ARBA00023136"/>
    </source>
</evidence>
<evidence type="ECO:0000259" key="13">
    <source>
        <dbReference type="PROSITE" id="PS50894"/>
    </source>
</evidence>
<dbReference type="OrthoDB" id="5771208at2"/>
<keyword evidence="2" id="KW-1003">Cell membrane</keyword>
<dbReference type="GO" id="GO:0000160">
    <property type="term" value="P:phosphorelay signal transduction system"/>
    <property type="evidence" value="ECO:0007669"/>
    <property type="project" value="UniProtKB-KW"/>
</dbReference>
<dbReference type="InterPro" id="IPR036641">
    <property type="entry name" value="HPT_dom_sf"/>
</dbReference>
<dbReference type="KEGG" id="tsy:THSYN_16875"/>
<proteinExistence type="predicted"/>
<dbReference type="SMART" id="SM00448">
    <property type="entry name" value="REC"/>
    <property type="match status" value="1"/>
</dbReference>
<dbReference type="InterPro" id="IPR011006">
    <property type="entry name" value="CheY-like_superfamily"/>
</dbReference>
<comment type="subcellular location">
    <subcellularLocation>
        <location evidence="1">Cell membrane</location>
        <topology evidence="1">Multi-pass membrane protein</topology>
    </subcellularLocation>
</comment>
<keyword evidence="3 10" id="KW-0597">Phosphoprotein</keyword>
<dbReference type="PANTHER" id="PTHR45339:SF1">
    <property type="entry name" value="HYBRID SIGNAL TRANSDUCTION HISTIDINE KINASE J"/>
    <property type="match status" value="1"/>
</dbReference>
<keyword evidence="4" id="KW-0812">Transmembrane</keyword>
<keyword evidence="15" id="KW-1185">Reference proteome</keyword>
<dbReference type="CDD" id="cd17546">
    <property type="entry name" value="REC_hyHK_CKI1_RcsC-like"/>
    <property type="match status" value="1"/>
</dbReference>
<evidence type="ECO:0000256" key="7">
    <source>
        <dbReference type="ARBA" id="ARBA00022989"/>
    </source>
</evidence>
<sequence length="264" mass="27840">MNPSDARRRILLIEDRRTGGLPDAAILAQAGYVVDALDGLEACAAAAQHPYALILMALEAADLDGVIEAARCIRRLPYPRGDVPILVLTGALGETDRERCRAVGMDGFLTRSGEQETLLEAVAHWVEAADDPTWGLDARPGVTAPLLNRRTLAQLEEDLGAELLPEVLSTFLTETARRLGLLEARVGAGDAAGAADEAHALKGSAGTFGAMALRQAVDEMERSGRGGDAARLAALLPEVRRLVTATCALLAAEYSSVVADTPRP</sequence>
<dbReference type="Pfam" id="PF01627">
    <property type="entry name" value="Hpt"/>
    <property type="match status" value="1"/>
</dbReference>
<evidence type="ECO:0000256" key="3">
    <source>
        <dbReference type="ARBA" id="ARBA00022553"/>
    </source>
</evidence>
<dbReference type="SMART" id="SM00073">
    <property type="entry name" value="HPT"/>
    <property type="match status" value="1"/>
</dbReference>
<dbReference type="PANTHER" id="PTHR45339">
    <property type="entry name" value="HYBRID SIGNAL TRANSDUCTION HISTIDINE KINASE J"/>
    <property type="match status" value="1"/>
</dbReference>
<feature type="modified residue" description="Phosphohistidine" evidence="10">
    <location>
        <position position="199"/>
    </location>
</feature>
<evidence type="ECO:0000256" key="11">
    <source>
        <dbReference type="PROSITE-ProRule" id="PRU00169"/>
    </source>
</evidence>
<accession>A0A2K8UBN4</accession>
<organism evidence="14 15">
    <name type="scientific">Candidatus Thiodictyon syntrophicum</name>
    <dbReference type="NCBI Taxonomy" id="1166950"/>
    <lineage>
        <taxon>Bacteria</taxon>
        <taxon>Pseudomonadati</taxon>
        <taxon>Pseudomonadota</taxon>
        <taxon>Gammaproteobacteria</taxon>
        <taxon>Chromatiales</taxon>
        <taxon>Chromatiaceae</taxon>
        <taxon>Thiodictyon</taxon>
    </lineage>
</organism>
<evidence type="ECO:0000256" key="6">
    <source>
        <dbReference type="ARBA" id="ARBA00022840"/>
    </source>
</evidence>